<name>A0A3N6LQM9_NATCH</name>
<reference evidence="4 5" key="1">
    <citation type="submission" date="2018-10" db="EMBL/GenBank/DDBJ databases">
        <title>Natrarchaeobius chitinivorans gen. nov., sp. nov., and Natrarchaeobius haloalkaliphilus sp. nov., alkaliphilic, chitin-utilizing haloarchaea from hypersaline alkaline lakes.</title>
        <authorList>
            <person name="Sorokin D.Y."/>
            <person name="Elcheninov A.G."/>
            <person name="Kostrikina N.A."/>
            <person name="Bale N.J."/>
            <person name="Sinninghe Damste J.S."/>
            <person name="Khijniak T.V."/>
            <person name="Kublanov I.V."/>
            <person name="Toshchakov S.V."/>
        </authorList>
    </citation>
    <scope>NUCLEOTIDE SEQUENCE [LARGE SCALE GENOMIC DNA]</scope>
    <source>
        <strain evidence="4 5">AArcht4T</strain>
    </source>
</reference>
<gene>
    <name evidence="4" type="ORF">EA473_18025</name>
</gene>
<dbReference type="Pfam" id="PF00795">
    <property type="entry name" value="CN_hydrolase"/>
    <property type="match status" value="1"/>
</dbReference>
<evidence type="ECO:0000313" key="4">
    <source>
        <dbReference type="EMBL" id="RQG91933.1"/>
    </source>
</evidence>
<feature type="domain" description="CN hydrolase" evidence="3">
    <location>
        <begin position="5"/>
        <end position="287"/>
    </location>
</feature>
<organism evidence="4 5">
    <name type="scientific">Natrarchaeobius chitinivorans</name>
    <dbReference type="NCBI Taxonomy" id="1679083"/>
    <lineage>
        <taxon>Archaea</taxon>
        <taxon>Methanobacteriati</taxon>
        <taxon>Methanobacteriota</taxon>
        <taxon>Stenosarchaea group</taxon>
        <taxon>Halobacteria</taxon>
        <taxon>Halobacteriales</taxon>
        <taxon>Natrialbaceae</taxon>
        <taxon>Natrarchaeobius</taxon>
    </lineage>
</organism>
<keyword evidence="4" id="KW-0378">Hydrolase</keyword>
<dbReference type="PROSITE" id="PS00920">
    <property type="entry name" value="NITRIL_CHT_1"/>
    <property type="match status" value="1"/>
</dbReference>
<proteinExistence type="inferred from homology"/>
<dbReference type="InterPro" id="IPR003010">
    <property type="entry name" value="C-N_Hydrolase"/>
</dbReference>
<dbReference type="InterPro" id="IPR044149">
    <property type="entry name" value="Nitrilases_CHs"/>
</dbReference>
<evidence type="ECO:0000256" key="2">
    <source>
        <dbReference type="SAM" id="MobiDB-lite"/>
    </source>
</evidence>
<dbReference type="Gene3D" id="3.60.110.10">
    <property type="entry name" value="Carbon-nitrogen hydrolase"/>
    <property type="match status" value="1"/>
</dbReference>
<evidence type="ECO:0000313" key="5">
    <source>
        <dbReference type="Proteomes" id="UP000282323"/>
    </source>
</evidence>
<comment type="caution">
    <text evidence="4">The sequence shown here is derived from an EMBL/GenBank/DDBJ whole genome shotgun (WGS) entry which is preliminary data.</text>
</comment>
<dbReference type="InterPro" id="IPR036526">
    <property type="entry name" value="C-N_Hydrolase_sf"/>
</dbReference>
<dbReference type="EMBL" id="REGA01000019">
    <property type="protein sequence ID" value="RQG91933.1"/>
    <property type="molecule type" value="Genomic_DNA"/>
</dbReference>
<evidence type="ECO:0000256" key="1">
    <source>
        <dbReference type="ARBA" id="ARBA00008129"/>
    </source>
</evidence>
<protein>
    <submittedName>
        <fullName evidence="4">Carbon-nitrogen hydrolase family protein</fullName>
    </submittedName>
</protein>
<evidence type="ECO:0000259" key="3">
    <source>
        <dbReference type="PROSITE" id="PS50263"/>
    </source>
</evidence>
<sequence>MTDTVRVAAVQQPPVFFDREATIERACELVETAGRQGADLVAFPESYVAGYPGYYTPGPAADADEQSAYLLALQESAVRVPQDVEPLAAAADDSDVVLVVGCNERDQRPGSETIYNTNLVFDSDGTLVGRHRKLVPTFTERLYWGRGDDTDVVFETDVGRVGTLICWENHMPLARAHALHQGETFHVCNWPGSWGTGERYLEAERSTDCDCYPAIREQAFSANAFVVSAHAVLDPADVPDRFHALFESECGSLEWACGGSCVVDPFGQYVAGPVFDDRTILYHDCDLEKRQLAAVEFDQPGHYSRDDVFDLQASNRDDVVSSPDSPTPLSDLTDEDVALVSDRLEEDPDRIREILGALADVREDRAYQ</sequence>
<feature type="region of interest" description="Disordered" evidence="2">
    <location>
        <begin position="314"/>
        <end position="336"/>
    </location>
</feature>
<dbReference type="PANTHER" id="PTHR46044:SF1">
    <property type="entry name" value="CN HYDROLASE DOMAIN-CONTAINING PROTEIN"/>
    <property type="match status" value="1"/>
</dbReference>
<dbReference type="RefSeq" id="WP_124196973.1">
    <property type="nucleotide sequence ID" value="NZ_REGA01000019.1"/>
</dbReference>
<dbReference type="SUPFAM" id="SSF56317">
    <property type="entry name" value="Carbon-nitrogen hydrolase"/>
    <property type="match status" value="1"/>
</dbReference>
<dbReference type="GO" id="GO:0000257">
    <property type="term" value="F:nitrilase activity"/>
    <property type="evidence" value="ECO:0007669"/>
    <property type="project" value="UniProtKB-ARBA"/>
</dbReference>
<dbReference type="AlphaFoldDB" id="A0A3N6LQM9"/>
<feature type="compositionally biased region" description="Low complexity" evidence="2">
    <location>
        <begin position="320"/>
        <end position="331"/>
    </location>
</feature>
<dbReference type="CDD" id="cd07564">
    <property type="entry name" value="nitrilases_CHs"/>
    <property type="match status" value="1"/>
</dbReference>
<dbReference type="PANTHER" id="PTHR46044">
    <property type="entry name" value="NITRILASE"/>
    <property type="match status" value="1"/>
</dbReference>
<accession>A0A3N6LQM9</accession>
<comment type="similarity">
    <text evidence="1">Belongs to the carbon-nitrogen hydrolase superfamily. Nitrilase family.</text>
</comment>
<dbReference type="Proteomes" id="UP000282323">
    <property type="component" value="Unassembled WGS sequence"/>
</dbReference>
<dbReference type="PROSITE" id="PS50263">
    <property type="entry name" value="CN_HYDROLASE"/>
    <property type="match status" value="1"/>
</dbReference>
<dbReference type="OrthoDB" id="198222at2157"/>
<dbReference type="InterPro" id="IPR000132">
    <property type="entry name" value="Nitrilase/CN_hydratase_CS"/>
</dbReference>
<keyword evidence="5" id="KW-1185">Reference proteome</keyword>